<feature type="domain" description="TniQ" evidence="1">
    <location>
        <begin position="14"/>
        <end position="159"/>
    </location>
</feature>
<evidence type="ECO:0000313" key="2">
    <source>
        <dbReference type="EMBL" id="GHE08758.1"/>
    </source>
</evidence>
<dbReference type="InterPro" id="IPR009492">
    <property type="entry name" value="TniQ"/>
</dbReference>
<dbReference type="AlphaFoldDB" id="A0A919D6G5"/>
<keyword evidence="3" id="KW-1185">Reference proteome</keyword>
<protein>
    <recommendedName>
        <fullName evidence="1">TniQ domain-containing protein</fullName>
    </recommendedName>
</protein>
<dbReference type="EMBL" id="BMVG01000017">
    <property type="protein sequence ID" value="GHE08758.1"/>
    <property type="molecule type" value="Genomic_DNA"/>
</dbReference>
<proteinExistence type="predicted"/>
<dbReference type="Pfam" id="PF06527">
    <property type="entry name" value="TniQ"/>
    <property type="match status" value="1"/>
</dbReference>
<reference evidence="2" key="1">
    <citation type="journal article" date="2014" name="Int. J. Syst. Evol. Microbiol.">
        <title>Complete genome sequence of Corynebacterium casei LMG S-19264T (=DSM 44701T), isolated from a smear-ripened cheese.</title>
        <authorList>
            <consortium name="US DOE Joint Genome Institute (JGI-PGF)"/>
            <person name="Walter F."/>
            <person name="Albersmeier A."/>
            <person name="Kalinowski J."/>
            <person name="Ruckert C."/>
        </authorList>
    </citation>
    <scope>NUCLEOTIDE SEQUENCE</scope>
    <source>
        <strain evidence="2">JCM 4714</strain>
    </source>
</reference>
<gene>
    <name evidence="2" type="ORF">GCM10010339_58780</name>
</gene>
<accession>A0A919D6G5</accession>
<evidence type="ECO:0000313" key="3">
    <source>
        <dbReference type="Proteomes" id="UP000655443"/>
    </source>
</evidence>
<sequence>MDGVWKVPRRLPSVPLPAPGEAFPSWLHCVAADWQIPPGRAAQVLGLECQPGYRAARPMWFGVSLTQRSLQGLMTATGLDERALGAMQLSRYADTALEFFGRELPDQPREVASLRRPHREWALTTSSRACPNCLAALPVWPVWWRLGIAAVCPEHRVLLVDVCSWWTCAASATDAWAPATPAIRGD</sequence>
<name>A0A919D6G5_9ACTN</name>
<organism evidence="2 3">
    <name type="scientific">Streptomyces alanosinicus</name>
    <dbReference type="NCBI Taxonomy" id="68171"/>
    <lineage>
        <taxon>Bacteria</taxon>
        <taxon>Bacillati</taxon>
        <taxon>Actinomycetota</taxon>
        <taxon>Actinomycetes</taxon>
        <taxon>Kitasatosporales</taxon>
        <taxon>Streptomycetaceae</taxon>
        <taxon>Streptomyces</taxon>
    </lineage>
</organism>
<evidence type="ECO:0000259" key="1">
    <source>
        <dbReference type="Pfam" id="PF06527"/>
    </source>
</evidence>
<dbReference type="Proteomes" id="UP000655443">
    <property type="component" value="Unassembled WGS sequence"/>
</dbReference>
<comment type="caution">
    <text evidence="2">The sequence shown here is derived from an EMBL/GenBank/DDBJ whole genome shotgun (WGS) entry which is preliminary data.</text>
</comment>
<reference evidence="2" key="2">
    <citation type="submission" date="2020-09" db="EMBL/GenBank/DDBJ databases">
        <authorList>
            <person name="Sun Q."/>
            <person name="Ohkuma M."/>
        </authorList>
    </citation>
    <scope>NUCLEOTIDE SEQUENCE</scope>
    <source>
        <strain evidence="2">JCM 4714</strain>
    </source>
</reference>